<evidence type="ECO:0000313" key="6">
    <source>
        <dbReference type="Proteomes" id="UP001239909"/>
    </source>
</evidence>
<keyword evidence="3" id="KW-0574">Periplasm</keyword>
<keyword evidence="6" id="KW-1185">Reference proteome</keyword>
<dbReference type="Gene3D" id="3.40.190.170">
    <property type="entry name" value="Bacterial extracellular solute-binding protein, family 7"/>
    <property type="match status" value="1"/>
</dbReference>
<feature type="chain" id="PRO_5045119877" evidence="4">
    <location>
        <begin position="43"/>
        <end position="393"/>
    </location>
</feature>
<name>A0ABQ6LNK9_9RHOB</name>
<sequence>MSGGHENRRHPTGTNWETIMTKLSTKALLLASAMGVALPAAATEITASVWFPDTHPLTRDGYMELAKTLEETSGGDLTLKLYTGTSLLPPVAHLSGLTDGIVQMTYHAGTYTPSDLPEDNTLAALAIGLPNSMATALAVAEFYINDPAMQAMFERLGIVFLGSYATPQYVMMCAEEVRTLEQVAGKKLRMPSPVHAAWAESVGAVPVNVPSSEMFSGLEKGQLDCAINAANDLKSRSLWDVAKHTTLLGFGPYFAGWEYAMAQDAWADLTDAERRMLLDAMPSNIVHLVAAYFATSDEALAEADAHGVAVTEPADDLANSLRDFVANEVAEMAVATGEKLGAEDPAGLASRFRETYEKWEGLLKDVPADDYDAIAALFKAEVYDKVDASAYGL</sequence>
<dbReference type="CDD" id="cd13666">
    <property type="entry name" value="PBP2_TRAP_DctP_like_1"/>
    <property type="match status" value="1"/>
</dbReference>
<comment type="subcellular location">
    <subcellularLocation>
        <location evidence="1">Periplasm</location>
    </subcellularLocation>
</comment>
<protein>
    <submittedName>
        <fullName evidence="5">C4-dicarboxylate TRAP transporter substrate-binding protein</fullName>
    </submittedName>
</protein>
<evidence type="ECO:0000256" key="2">
    <source>
        <dbReference type="ARBA" id="ARBA00022729"/>
    </source>
</evidence>
<evidence type="ECO:0000256" key="3">
    <source>
        <dbReference type="ARBA" id="ARBA00022764"/>
    </source>
</evidence>
<dbReference type="PANTHER" id="PTHR33376">
    <property type="match status" value="1"/>
</dbReference>
<dbReference type="EMBL" id="BSYI01000026">
    <property type="protein sequence ID" value="GMG83919.1"/>
    <property type="molecule type" value="Genomic_DNA"/>
</dbReference>
<dbReference type="InterPro" id="IPR038404">
    <property type="entry name" value="TRAP_DctP_sf"/>
</dbReference>
<dbReference type="Proteomes" id="UP001239909">
    <property type="component" value="Unassembled WGS sequence"/>
</dbReference>
<reference evidence="5 6" key="1">
    <citation type="submission" date="2023-04" db="EMBL/GenBank/DDBJ databases">
        <title>Marinoamorphus aggregata gen. nov., sp. Nov., isolate from tissue of brittle star Ophioplocus japonicus.</title>
        <authorList>
            <person name="Kawano K."/>
            <person name="Sawayama S."/>
            <person name="Nakagawa S."/>
        </authorList>
    </citation>
    <scope>NUCLEOTIDE SEQUENCE [LARGE SCALE GENOMIC DNA]</scope>
    <source>
        <strain evidence="5 6">NKW23</strain>
    </source>
</reference>
<dbReference type="InterPro" id="IPR018389">
    <property type="entry name" value="DctP_fam"/>
</dbReference>
<keyword evidence="2 4" id="KW-0732">Signal</keyword>
<accession>A0ABQ6LNK9</accession>
<evidence type="ECO:0000313" key="5">
    <source>
        <dbReference type="EMBL" id="GMG83919.1"/>
    </source>
</evidence>
<evidence type="ECO:0000256" key="4">
    <source>
        <dbReference type="SAM" id="SignalP"/>
    </source>
</evidence>
<dbReference type="NCBIfam" id="NF037995">
    <property type="entry name" value="TRAP_S1"/>
    <property type="match status" value="1"/>
</dbReference>
<feature type="signal peptide" evidence="4">
    <location>
        <begin position="1"/>
        <end position="42"/>
    </location>
</feature>
<gene>
    <name evidence="5" type="ORF">LNKW23_31330</name>
</gene>
<evidence type="ECO:0000256" key="1">
    <source>
        <dbReference type="ARBA" id="ARBA00004418"/>
    </source>
</evidence>
<proteinExistence type="predicted"/>
<dbReference type="PANTHER" id="PTHR33376:SF5">
    <property type="entry name" value="EXTRACYTOPLASMIC SOLUTE RECEPTOR PROTEIN"/>
    <property type="match status" value="1"/>
</dbReference>
<organism evidence="5 6">
    <name type="scientific">Paralimibaculum aggregatum</name>
    <dbReference type="NCBI Taxonomy" id="3036245"/>
    <lineage>
        <taxon>Bacteria</taxon>
        <taxon>Pseudomonadati</taxon>
        <taxon>Pseudomonadota</taxon>
        <taxon>Alphaproteobacteria</taxon>
        <taxon>Rhodobacterales</taxon>
        <taxon>Paracoccaceae</taxon>
        <taxon>Paralimibaculum</taxon>
    </lineage>
</organism>
<comment type="caution">
    <text evidence="5">The sequence shown here is derived from an EMBL/GenBank/DDBJ whole genome shotgun (WGS) entry which is preliminary data.</text>
</comment>
<dbReference type="Pfam" id="PF03480">
    <property type="entry name" value="DctP"/>
    <property type="match status" value="1"/>
</dbReference>